<evidence type="ECO:0000313" key="2">
    <source>
        <dbReference type="EMBL" id="MFB5763248.1"/>
    </source>
</evidence>
<gene>
    <name evidence="2" type="ORF">ACE5LO_22995</name>
</gene>
<feature type="coiled-coil region" evidence="1">
    <location>
        <begin position="28"/>
        <end position="119"/>
    </location>
</feature>
<name>A0ABV5C6U2_9BACL</name>
<proteinExistence type="predicted"/>
<sequence length="120" mass="14023">MDKLDLILRKLEALEEGQKALEGGQKALEEGQKELNQISRAIRDRQEETDAKLDALAMDVHKLHGKIEAQNEKVNALSDELHTFRRETKRNFRQLEGHMRMLDNDFEEAVERIDQLESRQ</sequence>
<protein>
    <submittedName>
        <fullName evidence="2">Uncharacterized protein</fullName>
    </submittedName>
</protein>
<keyword evidence="1" id="KW-0175">Coiled coil</keyword>
<evidence type="ECO:0000256" key="1">
    <source>
        <dbReference type="SAM" id="Coils"/>
    </source>
</evidence>
<evidence type="ECO:0000313" key="3">
    <source>
        <dbReference type="Proteomes" id="UP001580430"/>
    </source>
</evidence>
<organism evidence="2 3">
    <name type="scientific">Paenibacillus medicaginis</name>
    <dbReference type="NCBI Taxonomy" id="1470560"/>
    <lineage>
        <taxon>Bacteria</taxon>
        <taxon>Bacillati</taxon>
        <taxon>Bacillota</taxon>
        <taxon>Bacilli</taxon>
        <taxon>Bacillales</taxon>
        <taxon>Paenibacillaceae</taxon>
        <taxon>Paenibacillus</taxon>
    </lineage>
</organism>
<comment type="caution">
    <text evidence="2">The sequence shown here is derived from an EMBL/GenBank/DDBJ whole genome shotgun (WGS) entry which is preliminary data.</text>
</comment>
<accession>A0ABV5C6U2</accession>
<dbReference type="Gene3D" id="1.10.287.2610">
    <property type="match status" value="1"/>
</dbReference>
<dbReference type="EMBL" id="JBHIRY010000032">
    <property type="protein sequence ID" value="MFB5763248.1"/>
    <property type="molecule type" value="Genomic_DNA"/>
</dbReference>
<reference evidence="2 3" key="1">
    <citation type="submission" date="2024-09" db="EMBL/GenBank/DDBJ databases">
        <title>Paenibacillus zeirhizospherea sp. nov., isolated from surface of the maize (Zea mays) roots in a horticulture field, Hungary.</title>
        <authorList>
            <person name="Marton D."/>
            <person name="Farkas M."/>
            <person name="Bedics A."/>
            <person name="Toth E."/>
            <person name="Tancsics A."/>
            <person name="Boka K."/>
            <person name="Marati G."/>
            <person name="Kriszt B."/>
            <person name="Cserhati M."/>
        </authorList>
    </citation>
    <scope>NUCLEOTIDE SEQUENCE [LARGE SCALE GENOMIC DNA]</scope>
    <source>
        <strain evidence="2 3">JCM 18446</strain>
    </source>
</reference>
<keyword evidence="3" id="KW-1185">Reference proteome</keyword>
<dbReference type="RefSeq" id="WP_375522299.1">
    <property type="nucleotide sequence ID" value="NZ_JBHIRY010000032.1"/>
</dbReference>
<dbReference type="Proteomes" id="UP001580430">
    <property type="component" value="Unassembled WGS sequence"/>
</dbReference>